<sequence length="40" mass="4640">MADIAVIFHWGPETMDPLPLTELMEWRERARLRSGVKDDG</sequence>
<evidence type="ECO:0000313" key="1">
    <source>
        <dbReference type="EMBL" id="SDX66789.1"/>
    </source>
</evidence>
<accession>A0A1H3DMA9</accession>
<organism evidence="1 2">
    <name type="scientific">Pseudomonas kuykendallii</name>
    <dbReference type="NCBI Taxonomy" id="1007099"/>
    <lineage>
        <taxon>Bacteria</taxon>
        <taxon>Pseudomonadati</taxon>
        <taxon>Pseudomonadota</taxon>
        <taxon>Gammaproteobacteria</taxon>
        <taxon>Pseudomonadales</taxon>
        <taxon>Pseudomonadaceae</taxon>
        <taxon>Pseudomonas</taxon>
    </lineage>
</organism>
<dbReference type="Proteomes" id="UP000243778">
    <property type="component" value="Unassembled WGS sequence"/>
</dbReference>
<dbReference type="AlphaFoldDB" id="A0A1H3DMA9"/>
<reference evidence="2" key="1">
    <citation type="submission" date="2016-10" db="EMBL/GenBank/DDBJ databases">
        <authorList>
            <person name="Varghese N."/>
            <person name="Submissions S."/>
        </authorList>
    </citation>
    <scope>NUCLEOTIDE SEQUENCE [LARGE SCALE GENOMIC DNA]</scope>
    <source>
        <strain evidence="2">NRRL B-59562</strain>
    </source>
</reference>
<dbReference type="OrthoDB" id="8566531at2"/>
<dbReference type="EMBL" id="FNNU01000005">
    <property type="protein sequence ID" value="SDX66789.1"/>
    <property type="molecule type" value="Genomic_DNA"/>
</dbReference>
<evidence type="ECO:0000313" key="2">
    <source>
        <dbReference type="Proteomes" id="UP000243778"/>
    </source>
</evidence>
<gene>
    <name evidence="1" type="ORF">SAMN05216287_3458</name>
</gene>
<dbReference type="Pfam" id="PF06528">
    <property type="entry name" value="Phage_P2_GpE"/>
    <property type="match status" value="1"/>
</dbReference>
<protein>
    <submittedName>
        <fullName evidence="1">Phage P2 GpE</fullName>
    </submittedName>
</protein>
<keyword evidence="2" id="KW-1185">Reference proteome</keyword>
<dbReference type="RefSeq" id="WP_090230890.1">
    <property type="nucleotide sequence ID" value="NZ_FNNU01000005.1"/>
</dbReference>
<dbReference type="InterPro" id="IPR009493">
    <property type="entry name" value="P2_GpE"/>
</dbReference>
<proteinExistence type="predicted"/>
<name>A0A1H3DMA9_9PSED</name>
<dbReference type="STRING" id="1007099.SAMN05216287_3458"/>